<evidence type="ECO:0000256" key="1">
    <source>
        <dbReference type="SAM" id="SignalP"/>
    </source>
</evidence>
<evidence type="ECO:0000313" key="2">
    <source>
        <dbReference type="Proteomes" id="UP000095287"/>
    </source>
</evidence>
<evidence type="ECO:0000313" key="3">
    <source>
        <dbReference type="WBParaSite" id="L893_g6240.t1"/>
    </source>
</evidence>
<sequence length="73" mass="7771">MFWKIAFVTLLISSLGLSAVQGAGGWGDTTMVLQGETSTPTSLPPPNSFFFRFTPKNVTQEGVTSSTVSNTDL</sequence>
<name>A0A1I8AJY4_9BILA</name>
<keyword evidence="2" id="KW-1185">Reference proteome</keyword>
<dbReference type="WBParaSite" id="L893_g6240.t1">
    <property type="protein sequence ID" value="L893_g6240.t1"/>
    <property type="gene ID" value="L893_g6240"/>
</dbReference>
<accession>A0A1I8AJY4</accession>
<dbReference type="AlphaFoldDB" id="A0A1I8AJY4"/>
<dbReference type="Proteomes" id="UP000095287">
    <property type="component" value="Unplaced"/>
</dbReference>
<proteinExistence type="predicted"/>
<protein>
    <submittedName>
        <fullName evidence="3">Secreted protein</fullName>
    </submittedName>
</protein>
<keyword evidence="1" id="KW-0732">Signal</keyword>
<feature type="chain" id="PRO_5009314798" evidence="1">
    <location>
        <begin position="23"/>
        <end position="73"/>
    </location>
</feature>
<feature type="signal peptide" evidence="1">
    <location>
        <begin position="1"/>
        <end position="22"/>
    </location>
</feature>
<reference evidence="3" key="1">
    <citation type="submission" date="2016-11" db="UniProtKB">
        <authorList>
            <consortium name="WormBaseParasite"/>
        </authorList>
    </citation>
    <scope>IDENTIFICATION</scope>
</reference>
<organism evidence="2 3">
    <name type="scientific">Steinernema glaseri</name>
    <dbReference type="NCBI Taxonomy" id="37863"/>
    <lineage>
        <taxon>Eukaryota</taxon>
        <taxon>Metazoa</taxon>
        <taxon>Ecdysozoa</taxon>
        <taxon>Nematoda</taxon>
        <taxon>Chromadorea</taxon>
        <taxon>Rhabditida</taxon>
        <taxon>Tylenchina</taxon>
        <taxon>Panagrolaimomorpha</taxon>
        <taxon>Strongyloidoidea</taxon>
        <taxon>Steinernematidae</taxon>
        <taxon>Steinernema</taxon>
    </lineage>
</organism>